<evidence type="ECO:0000313" key="1">
    <source>
        <dbReference type="EMBL" id="KZP09787.1"/>
    </source>
</evidence>
<dbReference type="Proteomes" id="UP000076532">
    <property type="component" value="Unassembled WGS sequence"/>
</dbReference>
<dbReference type="EMBL" id="KV417692">
    <property type="protein sequence ID" value="KZP09787.1"/>
    <property type="molecule type" value="Genomic_DNA"/>
</dbReference>
<protein>
    <submittedName>
        <fullName evidence="1">Uncharacterized protein</fullName>
    </submittedName>
</protein>
<organism evidence="1 2">
    <name type="scientific">Athelia psychrophila</name>
    <dbReference type="NCBI Taxonomy" id="1759441"/>
    <lineage>
        <taxon>Eukaryota</taxon>
        <taxon>Fungi</taxon>
        <taxon>Dikarya</taxon>
        <taxon>Basidiomycota</taxon>
        <taxon>Agaricomycotina</taxon>
        <taxon>Agaricomycetes</taxon>
        <taxon>Agaricomycetidae</taxon>
        <taxon>Atheliales</taxon>
        <taxon>Atheliaceae</taxon>
        <taxon>Athelia</taxon>
    </lineage>
</organism>
<reference evidence="1 2" key="1">
    <citation type="journal article" date="2016" name="Mol. Biol. Evol.">
        <title>Comparative Genomics of Early-Diverging Mushroom-Forming Fungi Provides Insights into the Origins of Lignocellulose Decay Capabilities.</title>
        <authorList>
            <person name="Nagy L.G."/>
            <person name="Riley R."/>
            <person name="Tritt A."/>
            <person name="Adam C."/>
            <person name="Daum C."/>
            <person name="Floudas D."/>
            <person name="Sun H."/>
            <person name="Yadav J.S."/>
            <person name="Pangilinan J."/>
            <person name="Larsson K.H."/>
            <person name="Matsuura K."/>
            <person name="Barry K."/>
            <person name="Labutti K."/>
            <person name="Kuo R."/>
            <person name="Ohm R.A."/>
            <person name="Bhattacharya S.S."/>
            <person name="Shirouzu T."/>
            <person name="Yoshinaga Y."/>
            <person name="Martin F.M."/>
            <person name="Grigoriev I.V."/>
            <person name="Hibbett D.S."/>
        </authorList>
    </citation>
    <scope>NUCLEOTIDE SEQUENCE [LARGE SCALE GENOMIC DNA]</scope>
    <source>
        <strain evidence="1 2">CBS 109695</strain>
    </source>
</reference>
<feature type="non-terminal residue" evidence="1">
    <location>
        <position position="1"/>
    </location>
</feature>
<dbReference type="AlphaFoldDB" id="A0A165YPT6"/>
<accession>A0A165YPT6</accession>
<evidence type="ECO:0000313" key="2">
    <source>
        <dbReference type="Proteomes" id="UP000076532"/>
    </source>
</evidence>
<feature type="non-terminal residue" evidence="1">
    <location>
        <position position="303"/>
    </location>
</feature>
<gene>
    <name evidence="1" type="ORF">FIBSPDRAFT_685798</name>
</gene>
<dbReference type="OrthoDB" id="3163890at2759"/>
<proteinExistence type="predicted"/>
<keyword evidence="2" id="KW-1185">Reference proteome</keyword>
<sequence>NQISNEMLKIHLEDSDSYMVNLDDMVANALTDFPDDEDKSGIANYAAKLAQSYITGDTRSGHVRIAKAYINYHRQRKPTWDAKAVTGQTPRDITEFITYKCGPKEEGFEGKKFSTAVSTRAALTFWYRSIRPNESTTEWRCDQKTGEWYGLPTRSRAVSEFMMGLEKTKAKAGETSVSARALELKDMHRLYDHCVANPKVPVEERRQGIVRYCAYLFGFLLVLRIDETMSLLFESIDIIPGEREYMDVMLGTRKSAQTGVTHRWRLYANDQDPKLCPMRMLILLAQLYPSTISHSGPLFLKIS</sequence>
<name>A0A165YPT6_9AGAM</name>